<dbReference type="InterPro" id="IPR015797">
    <property type="entry name" value="NUDIX_hydrolase-like_dom_sf"/>
</dbReference>
<organism evidence="6 7">
    <name type="scientific">Microbacterium stercoris</name>
    <dbReference type="NCBI Taxonomy" id="2820289"/>
    <lineage>
        <taxon>Bacteria</taxon>
        <taxon>Bacillati</taxon>
        <taxon>Actinomycetota</taxon>
        <taxon>Actinomycetes</taxon>
        <taxon>Micrococcales</taxon>
        <taxon>Microbacteriaceae</taxon>
        <taxon>Microbacterium</taxon>
    </lineage>
</organism>
<protein>
    <submittedName>
        <fullName evidence="6">NUDIX domain-containing protein</fullName>
    </submittedName>
</protein>
<dbReference type="InterPro" id="IPR000086">
    <property type="entry name" value="NUDIX_hydrolase_dom"/>
</dbReference>
<dbReference type="Pfam" id="PF00293">
    <property type="entry name" value="NUDIX"/>
    <property type="match status" value="1"/>
</dbReference>
<dbReference type="Gene3D" id="3.90.79.10">
    <property type="entry name" value="Nucleoside Triphosphate Pyrophosphohydrolase"/>
    <property type="match status" value="1"/>
</dbReference>
<dbReference type="SUPFAM" id="SSF55811">
    <property type="entry name" value="Nudix"/>
    <property type="match status" value="1"/>
</dbReference>
<dbReference type="PRINTS" id="PR00502">
    <property type="entry name" value="NUDIXFAMILY"/>
</dbReference>
<evidence type="ECO:0000259" key="5">
    <source>
        <dbReference type="PROSITE" id="PS51462"/>
    </source>
</evidence>
<evidence type="ECO:0000313" key="6">
    <source>
        <dbReference type="EMBL" id="MBO3662166.1"/>
    </source>
</evidence>
<dbReference type="EMBL" id="JAGFOA010000001">
    <property type="protein sequence ID" value="MBO3662166.1"/>
    <property type="molecule type" value="Genomic_DNA"/>
</dbReference>
<comment type="cofactor">
    <cofactor evidence="1">
        <name>Mg(2+)</name>
        <dbReference type="ChEBI" id="CHEBI:18420"/>
    </cofactor>
</comment>
<dbReference type="GO" id="GO:0016787">
    <property type="term" value="F:hydrolase activity"/>
    <property type="evidence" value="ECO:0007669"/>
    <property type="project" value="UniProtKB-KW"/>
</dbReference>
<dbReference type="PANTHER" id="PTHR43046:SF14">
    <property type="entry name" value="MUTT_NUDIX FAMILY PROTEIN"/>
    <property type="match status" value="1"/>
</dbReference>
<comment type="caution">
    <text evidence="6">The sequence shown here is derived from an EMBL/GenBank/DDBJ whole genome shotgun (WGS) entry which is preliminary data.</text>
</comment>
<evidence type="ECO:0000256" key="2">
    <source>
        <dbReference type="ARBA" id="ARBA00005582"/>
    </source>
</evidence>
<feature type="domain" description="Nudix hydrolase" evidence="5">
    <location>
        <begin position="32"/>
        <end position="158"/>
    </location>
</feature>
<dbReference type="InterPro" id="IPR020084">
    <property type="entry name" value="NUDIX_hydrolase_CS"/>
</dbReference>
<keyword evidence="3 4" id="KW-0378">Hydrolase</keyword>
<comment type="similarity">
    <text evidence="2 4">Belongs to the Nudix hydrolase family.</text>
</comment>
<accession>A0A939QMI0</accession>
<dbReference type="AlphaFoldDB" id="A0A939QMI0"/>
<evidence type="ECO:0000256" key="1">
    <source>
        <dbReference type="ARBA" id="ARBA00001946"/>
    </source>
</evidence>
<dbReference type="PROSITE" id="PS00893">
    <property type="entry name" value="NUDIX_BOX"/>
    <property type="match status" value="1"/>
</dbReference>
<gene>
    <name evidence="6" type="ORF">J5V96_01415</name>
</gene>
<sequence length="171" mass="18552">MSADELWDLVDRDGVALGRTHRRGDGAVPTGTFHVIAATCAHRPDGRVLLTFRSARKAYPLSWEFPAGSALAGETSVEAAARELREETGLTPPIEGFGFVGRFVEESALVDIYAVALDDEPLLDLDPVEIADSEWATLAQVEARHRAGEFAAPWGPRLDELWTSIRPAIAS</sequence>
<name>A0A939QMI0_9MICO</name>
<dbReference type="RefSeq" id="WP_208499827.1">
    <property type="nucleotide sequence ID" value="NZ_JAGFOA010000001.1"/>
</dbReference>
<evidence type="ECO:0000256" key="4">
    <source>
        <dbReference type="RuleBase" id="RU003476"/>
    </source>
</evidence>
<dbReference type="PANTHER" id="PTHR43046">
    <property type="entry name" value="GDP-MANNOSE MANNOSYL HYDROLASE"/>
    <property type="match status" value="1"/>
</dbReference>
<reference evidence="6" key="1">
    <citation type="submission" date="2021-03" db="EMBL/GenBank/DDBJ databases">
        <title>Microbacterium sp. nov., a novel actinobacterium isolated from cow dung.</title>
        <authorList>
            <person name="Zhang L."/>
        </authorList>
    </citation>
    <scope>NUCLEOTIDE SEQUENCE</scope>
    <source>
        <strain evidence="6">NEAU-LLB</strain>
    </source>
</reference>
<dbReference type="InterPro" id="IPR020476">
    <property type="entry name" value="Nudix_hydrolase"/>
</dbReference>
<evidence type="ECO:0000313" key="7">
    <source>
        <dbReference type="Proteomes" id="UP000680132"/>
    </source>
</evidence>
<dbReference type="Proteomes" id="UP000680132">
    <property type="component" value="Unassembled WGS sequence"/>
</dbReference>
<proteinExistence type="inferred from homology"/>
<evidence type="ECO:0000256" key="3">
    <source>
        <dbReference type="ARBA" id="ARBA00022801"/>
    </source>
</evidence>
<dbReference type="PROSITE" id="PS51462">
    <property type="entry name" value="NUDIX"/>
    <property type="match status" value="1"/>
</dbReference>
<keyword evidence="7" id="KW-1185">Reference proteome</keyword>